<feature type="compositionally biased region" description="Polar residues" evidence="1">
    <location>
        <begin position="526"/>
        <end position="535"/>
    </location>
</feature>
<accession>A0A0F2M4L7</accession>
<feature type="region of interest" description="Disordered" evidence="1">
    <location>
        <begin position="582"/>
        <end position="636"/>
    </location>
</feature>
<feature type="compositionally biased region" description="Polar residues" evidence="1">
    <location>
        <begin position="22"/>
        <end position="33"/>
    </location>
</feature>
<feature type="compositionally biased region" description="Polar residues" evidence="1">
    <location>
        <begin position="799"/>
        <end position="813"/>
    </location>
</feature>
<reference evidence="2 3" key="2">
    <citation type="journal article" date="2015" name="Eukaryot. Cell">
        <title>Asexual propagation of a virulent clone complex in a human and feline outbreak of sporotrichosis.</title>
        <authorList>
            <person name="Teixeira Mde M."/>
            <person name="Rodrigues A.M."/>
            <person name="Tsui C.K."/>
            <person name="de Almeida L.G."/>
            <person name="Van Diepeningen A.D."/>
            <person name="van den Ende B.G."/>
            <person name="Fernandes G.F."/>
            <person name="Kano R."/>
            <person name="Hamelin R.C."/>
            <person name="Lopes-Bezerra L.M."/>
            <person name="Vasconcelos A.T."/>
            <person name="de Hoog S."/>
            <person name="de Camargo Z.P."/>
            <person name="Felipe M.S."/>
        </authorList>
    </citation>
    <scope>NUCLEOTIDE SEQUENCE [LARGE SCALE GENOMIC DNA]</scope>
    <source>
        <strain evidence="2 3">1099-18</strain>
    </source>
</reference>
<sequence length="1359" mass="146201">MASSYPSTRGLDGEAVLERPTDSTPVATSLSRNSFADTARPTITAADFAPIQLPHPRPWKRIAVPGAGNKLGLRTVWKRVGGVPRSSADTRYFRGVFELRANGSGPRKHRRTERYVPVWGDARWQARETEMPLEDDLAKARGKVYNRGPRALRWRRRGLTWWHIGADAVMAVRTVAEVIDTNILGRSLAVVPRKRNSHRQPLAVSLPTPIEPRAAESPVRAASVDDSLEAIEQSTEHITKRAKRRMSRRISILAKPEGSSLLSPEKKAAQQHVFSSPVKRRASMVTIHEPPATPATSATDAAPVTPGTARSAKSVATIAPPIAFEPTFSSPIKTLAPMSENLSPAKAACASGKLVPSMSPVVVFDRPAAEEMEAESPHEVQRRISFHNARRRETSFSTMERRSPAKATSAARTSRRHSFMPQHVPLVFAQTSARKNLNRRHTFQPGGLGIFLASADMSFEENISKADDVPSVSVSEPENSTSTIEISGLDESTVNDPPSAPKQDETVVVDLRTNLDIFGSGPPVQTHHSPSSEHNVSFDLKPYVGKPTASTPTKATIDGKAIAQISSPAPKANGLLDVPAAESESINDPTDNPSDESLDTINDEDTADVSNESTPRSLSPEMDIDVSEEDSREVTDEMGIVSRRRATQLDESLLLPLPETTETETETVIDMDAETKIIKAETKGDDYGWQSPTSAELGHLRDAMHTPQQDNTAEIAISPAAPLMDVDMELLVDENDVADHEEMVKEDELVDEEEEVEDVEDVGDLGVLEDLEGQAIEDMGEVDNAEATAAAIDDVFTAPASTTEDLSDGSSPARSVDEENGEYTLTQPINMFPGGDDDATTTMTMDFDSLAQDDQLSAHEDSETEMLRKFVTRVKADKSAKAAAAAEEASARTLAKLQRRRRSGSISSTASLSGSPMNKKEPGVFGSPFTSLEGRIPFGKKDHNMSPSPRKKRRPLVGPSDGNENRSEDLLSKPLFDDNSPPRPKRRRKKMEVDTGGIFNPEFMSTKKDDTSAEGGDDTAPGPRRSKRTRNQTSLKSAAPTANGAAIVLSHIPVRLPGSLNLNGDDSYGLATSSLSLRRNDEKDLAATTRVNTRKNKGNADPPCIVVARQSHEALRAMREQKSVFDSSILPPKTASRENADKTDKADKADRPDNDEGHGKSRKTKKTSKSAKSVRWAEVLARFQIDGETAEKGATKADSAAAGPDVEPTSNTGSAESVRSSRATEQPLSAETAEVSESAPSTATLVSTAPFPTSAPTASSAPSADPAPQGDSDKSSIPRRTTRVSRLQPPTQRKMFPSAAAAKAAAAPPPAAAPAEPAPMGLKALPSGGRMATRRAKIVGMGMAGNGTPAPKRRTTRTT</sequence>
<feature type="region of interest" description="Disordered" evidence="1">
    <location>
        <begin position="798"/>
        <end position="832"/>
    </location>
</feature>
<dbReference type="GeneID" id="27665973"/>
<feature type="region of interest" description="Disordered" evidence="1">
    <location>
        <begin position="1"/>
        <end position="33"/>
    </location>
</feature>
<gene>
    <name evidence="2" type="ORF">SPSK_03881</name>
</gene>
<feature type="compositionally biased region" description="Low complexity" evidence="1">
    <location>
        <begin position="904"/>
        <end position="915"/>
    </location>
</feature>
<feature type="compositionally biased region" description="Low complexity" evidence="1">
    <location>
        <begin position="470"/>
        <end position="483"/>
    </location>
</feature>
<dbReference type="OrthoDB" id="4207369at2759"/>
<dbReference type="VEuPathDB" id="FungiDB:SPSK_03881"/>
<name>A0A0F2M4L7_SPOSC</name>
<dbReference type="RefSeq" id="XP_016585802.1">
    <property type="nucleotide sequence ID" value="XM_016730696.1"/>
</dbReference>
<protein>
    <submittedName>
        <fullName evidence="2">Uncharacterized protein</fullName>
    </submittedName>
</protein>
<evidence type="ECO:0000313" key="3">
    <source>
        <dbReference type="Proteomes" id="UP000033710"/>
    </source>
</evidence>
<reference evidence="2 3" key="1">
    <citation type="journal article" date="2014" name="BMC Genomics">
        <title>Comparative genomics of the major fungal agents of human and animal Sporotrichosis: Sporothrix schenckii and Sporothrix brasiliensis.</title>
        <authorList>
            <person name="Teixeira M.M."/>
            <person name="de Almeida L.G."/>
            <person name="Kubitschek-Barreira P."/>
            <person name="Alves F.L."/>
            <person name="Kioshima E.S."/>
            <person name="Abadio A.K."/>
            <person name="Fernandes L."/>
            <person name="Derengowski L.S."/>
            <person name="Ferreira K.S."/>
            <person name="Souza R.C."/>
            <person name="Ruiz J.C."/>
            <person name="de Andrade N.C."/>
            <person name="Paes H.C."/>
            <person name="Nicola A.M."/>
            <person name="Albuquerque P."/>
            <person name="Gerber A.L."/>
            <person name="Martins V.P."/>
            <person name="Peconick L.D."/>
            <person name="Neto A.V."/>
            <person name="Chaucanez C.B."/>
            <person name="Silva P.A."/>
            <person name="Cunha O.L."/>
            <person name="de Oliveira F.F."/>
            <person name="dos Santos T.C."/>
            <person name="Barros A.L."/>
            <person name="Soares M.A."/>
            <person name="de Oliveira L.M."/>
            <person name="Marini M.M."/>
            <person name="Villalobos-Duno H."/>
            <person name="Cunha M.M."/>
            <person name="de Hoog S."/>
            <person name="da Silveira J.F."/>
            <person name="Henrissat B."/>
            <person name="Nino-Vega G.A."/>
            <person name="Cisalpino P.S."/>
            <person name="Mora-Montes H.M."/>
            <person name="Almeida S.R."/>
            <person name="Stajich J.E."/>
            <person name="Lopes-Bezerra L.M."/>
            <person name="Vasconcelos A.T."/>
            <person name="Felipe M.S."/>
        </authorList>
    </citation>
    <scope>NUCLEOTIDE SEQUENCE [LARGE SCALE GENOMIC DNA]</scope>
    <source>
        <strain evidence="2 3">1099-18</strain>
    </source>
</reference>
<feature type="region of interest" description="Disordered" evidence="1">
    <location>
        <begin position="518"/>
        <end position="540"/>
    </location>
</feature>
<feature type="compositionally biased region" description="Acidic residues" evidence="1">
    <location>
        <begin position="622"/>
        <end position="631"/>
    </location>
</feature>
<feature type="compositionally biased region" description="Polar residues" evidence="1">
    <location>
        <begin position="608"/>
        <end position="617"/>
    </location>
</feature>
<feature type="region of interest" description="Disordered" evidence="1">
    <location>
        <begin position="468"/>
        <end position="504"/>
    </location>
</feature>
<feature type="compositionally biased region" description="Low complexity" evidence="1">
    <location>
        <begin position="1297"/>
        <end position="1306"/>
    </location>
</feature>
<dbReference type="KEGG" id="ssck:SPSK_03881"/>
<dbReference type="EMBL" id="AXCR01000010">
    <property type="protein sequence ID" value="KJR83126.1"/>
    <property type="molecule type" value="Genomic_DNA"/>
</dbReference>
<feature type="compositionally biased region" description="Polar residues" evidence="1">
    <location>
        <begin position="1208"/>
        <end position="1229"/>
    </location>
</feature>
<organism evidence="2 3">
    <name type="scientific">Sporothrix schenckii 1099-18</name>
    <dbReference type="NCBI Taxonomy" id="1397361"/>
    <lineage>
        <taxon>Eukaryota</taxon>
        <taxon>Fungi</taxon>
        <taxon>Dikarya</taxon>
        <taxon>Ascomycota</taxon>
        <taxon>Pezizomycotina</taxon>
        <taxon>Sordariomycetes</taxon>
        <taxon>Sordariomycetidae</taxon>
        <taxon>Ophiostomatales</taxon>
        <taxon>Ophiostomataceae</taxon>
        <taxon>Sporothrix</taxon>
    </lineage>
</organism>
<proteinExistence type="predicted"/>
<feature type="compositionally biased region" description="Low complexity" evidence="1">
    <location>
        <begin position="1247"/>
        <end position="1270"/>
    </location>
</feature>
<comment type="caution">
    <text evidence="2">The sequence shown here is derived from an EMBL/GenBank/DDBJ whole genome shotgun (WGS) entry which is preliminary data.</text>
</comment>
<feature type="compositionally biased region" description="Basic and acidic residues" evidence="1">
    <location>
        <begin position="1135"/>
        <end position="1159"/>
    </location>
</feature>
<dbReference type="Proteomes" id="UP000033710">
    <property type="component" value="Unassembled WGS sequence"/>
</dbReference>
<evidence type="ECO:0000313" key="2">
    <source>
        <dbReference type="EMBL" id="KJR83126.1"/>
    </source>
</evidence>
<feature type="compositionally biased region" description="Basic residues" evidence="1">
    <location>
        <begin position="1160"/>
        <end position="1169"/>
    </location>
</feature>
<feature type="region of interest" description="Disordered" evidence="1">
    <location>
        <begin position="392"/>
        <end position="416"/>
    </location>
</feature>
<evidence type="ECO:0000256" key="1">
    <source>
        <dbReference type="SAM" id="MobiDB-lite"/>
    </source>
</evidence>
<feature type="compositionally biased region" description="Acidic residues" evidence="1">
    <location>
        <begin position="593"/>
        <end position="607"/>
    </location>
</feature>
<feature type="compositionally biased region" description="Basic and acidic residues" evidence="1">
    <location>
        <begin position="392"/>
        <end position="403"/>
    </location>
</feature>
<feature type="region of interest" description="Disordered" evidence="1">
    <location>
        <begin position="1119"/>
        <end position="1359"/>
    </location>
</feature>
<feature type="region of interest" description="Disordered" evidence="1">
    <location>
        <begin position="893"/>
        <end position="1040"/>
    </location>
</feature>